<evidence type="ECO:0000256" key="5">
    <source>
        <dbReference type="ARBA" id="ARBA00022884"/>
    </source>
</evidence>
<dbReference type="GO" id="GO:0003723">
    <property type="term" value="F:RNA binding"/>
    <property type="evidence" value="ECO:0007669"/>
    <property type="project" value="UniProtKB-KW"/>
</dbReference>
<dbReference type="EC" id="2.7.7.48" evidence="8"/>
<evidence type="ECO:0000256" key="4">
    <source>
        <dbReference type="ARBA" id="ARBA00022695"/>
    </source>
</evidence>
<keyword evidence="9" id="KW-0732">Signal</keyword>
<dbReference type="GO" id="GO:0030422">
    <property type="term" value="P:siRNA processing"/>
    <property type="evidence" value="ECO:0007669"/>
    <property type="project" value="TreeGrafter"/>
</dbReference>
<keyword evidence="6" id="KW-0943">RNA-mediated gene silencing</keyword>
<gene>
    <name evidence="13" type="ORF">PFISCL1PPCAC_22041</name>
</gene>
<name>A0AAV5WLU5_9BILA</name>
<evidence type="ECO:0000256" key="1">
    <source>
        <dbReference type="ARBA" id="ARBA00005762"/>
    </source>
</evidence>
<keyword evidence="4 8" id="KW-0548">Nucleotidyltransferase</keyword>
<feature type="domain" description="DUF7752" evidence="11">
    <location>
        <begin position="1097"/>
        <end position="1192"/>
    </location>
</feature>
<dbReference type="AlphaFoldDB" id="A0AAV5WLU5"/>
<dbReference type="GO" id="GO:0031380">
    <property type="term" value="C:nuclear RNA-directed RNA polymerase complex"/>
    <property type="evidence" value="ECO:0007669"/>
    <property type="project" value="TreeGrafter"/>
</dbReference>
<feature type="domain" description="RDRP C-terminal head" evidence="12">
    <location>
        <begin position="895"/>
        <end position="1040"/>
    </location>
</feature>
<evidence type="ECO:0000313" key="13">
    <source>
        <dbReference type="EMBL" id="GMT30744.1"/>
    </source>
</evidence>
<feature type="non-terminal residue" evidence="13">
    <location>
        <position position="1247"/>
    </location>
</feature>
<feature type="chain" id="PRO_5044022973" description="RNA-dependent RNA polymerase" evidence="9">
    <location>
        <begin position="23"/>
        <end position="1247"/>
    </location>
</feature>
<feature type="domain" description="RDRP core" evidence="10">
    <location>
        <begin position="269"/>
        <end position="875"/>
    </location>
</feature>
<dbReference type="Pfam" id="PF24934">
    <property type="entry name" value="DUF7752"/>
    <property type="match status" value="1"/>
</dbReference>
<keyword evidence="5 8" id="KW-0694">RNA-binding</keyword>
<organism evidence="13 14">
    <name type="scientific">Pristionchus fissidentatus</name>
    <dbReference type="NCBI Taxonomy" id="1538716"/>
    <lineage>
        <taxon>Eukaryota</taxon>
        <taxon>Metazoa</taxon>
        <taxon>Ecdysozoa</taxon>
        <taxon>Nematoda</taxon>
        <taxon>Chromadorea</taxon>
        <taxon>Rhabditida</taxon>
        <taxon>Rhabditina</taxon>
        <taxon>Diplogasteromorpha</taxon>
        <taxon>Diplogasteroidea</taxon>
        <taxon>Neodiplogasteridae</taxon>
        <taxon>Pristionchus</taxon>
    </lineage>
</organism>
<evidence type="ECO:0000259" key="12">
    <source>
        <dbReference type="Pfam" id="PF26253"/>
    </source>
</evidence>
<evidence type="ECO:0000259" key="10">
    <source>
        <dbReference type="Pfam" id="PF05183"/>
    </source>
</evidence>
<evidence type="ECO:0000256" key="8">
    <source>
        <dbReference type="RuleBase" id="RU363098"/>
    </source>
</evidence>
<evidence type="ECO:0000256" key="7">
    <source>
        <dbReference type="ARBA" id="ARBA00048744"/>
    </source>
</evidence>
<dbReference type="Proteomes" id="UP001432322">
    <property type="component" value="Unassembled WGS sequence"/>
</dbReference>
<keyword evidence="2 8" id="KW-0696">RNA-directed RNA polymerase</keyword>
<dbReference type="EMBL" id="BTSY01000005">
    <property type="protein sequence ID" value="GMT30744.1"/>
    <property type="molecule type" value="Genomic_DNA"/>
</dbReference>
<evidence type="ECO:0000259" key="11">
    <source>
        <dbReference type="Pfam" id="PF24934"/>
    </source>
</evidence>
<proteinExistence type="inferred from homology"/>
<comment type="similarity">
    <text evidence="1 8">Belongs to the RdRP family.</text>
</comment>
<keyword evidence="14" id="KW-1185">Reference proteome</keyword>
<keyword evidence="3 8" id="KW-0808">Transferase</keyword>
<dbReference type="InterPro" id="IPR057596">
    <property type="entry name" value="RDRP_core"/>
</dbReference>
<comment type="caution">
    <text evidence="13">The sequence shown here is derived from an EMBL/GenBank/DDBJ whole genome shotgun (WGS) entry which is preliminary data.</text>
</comment>
<evidence type="ECO:0000313" key="14">
    <source>
        <dbReference type="Proteomes" id="UP001432322"/>
    </source>
</evidence>
<evidence type="ECO:0000256" key="2">
    <source>
        <dbReference type="ARBA" id="ARBA00022484"/>
    </source>
</evidence>
<feature type="non-terminal residue" evidence="13">
    <location>
        <position position="1"/>
    </location>
</feature>
<dbReference type="InterPro" id="IPR056654">
    <property type="entry name" value="DUF7752"/>
</dbReference>
<dbReference type="InterPro" id="IPR058752">
    <property type="entry name" value="RDRP_C_head"/>
</dbReference>
<evidence type="ECO:0000256" key="9">
    <source>
        <dbReference type="SAM" id="SignalP"/>
    </source>
</evidence>
<evidence type="ECO:0000256" key="3">
    <source>
        <dbReference type="ARBA" id="ARBA00022679"/>
    </source>
</evidence>
<dbReference type="InterPro" id="IPR007855">
    <property type="entry name" value="RDRP"/>
</dbReference>
<comment type="catalytic activity">
    <reaction evidence="7 8">
        <text>RNA(n) + a ribonucleoside 5'-triphosphate = RNA(n+1) + diphosphate</text>
        <dbReference type="Rhea" id="RHEA:21248"/>
        <dbReference type="Rhea" id="RHEA-COMP:14527"/>
        <dbReference type="Rhea" id="RHEA-COMP:17342"/>
        <dbReference type="ChEBI" id="CHEBI:33019"/>
        <dbReference type="ChEBI" id="CHEBI:61557"/>
        <dbReference type="ChEBI" id="CHEBI:140395"/>
        <dbReference type="EC" id="2.7.7.48"/>
    </reaction>
</comment>
<sequence>PQLLASLSFSISILLLSSKLDSKNDNGQWSSFEPRSSINRGRYQGERAHPMALVESKVLILQFDHEEITRLLISQALIGQFFFDVCYFMSQSIGKPMEFNSFEYREMIEGRLRKGNGKETMEDVKPYPIEEDIDASVLMIIKTTVQYIQETRWSEMEADEQEFLLRSFLEGILQRGMAVRCQLLQDRDIWHQLVFAVMAAFVADEKICLSALDCLLHRLSDDWSRRPVQRIFLEEFARLRSIDEENKLVMANGRQREFVQMLKVVVGMTRVTFHGFETVVANRVVRKYNKTGNRIIRVVFRAEGGGYLRPRSTEHDPVTERMKSVLIENGVLVGGRRYRFLGSSNSQLRDYGVYFIHETTGFDVAMTRAELGRFYQLPSYSVALIRLGHCFTHTEYIHPISSNDVALTHEITGGKSNTGKQFVFSDGVGCMSHELADELKLSHGLRGAMSAVQIRYRGHKGVLVKNPLIDDVNRLMDEMGWNEEKKKMLIRPSQIKFNSVENEEDSLEIVRVSSPSPVYLNQPMINILDQVSQLQSPSCHSRVTSRMQQLLHMQLQQAVECVFNEQTATAVLQEMASPLSLDILSSSSIQSTTEPFLRSLLRAHVLFVIKRRLNRLNIRVPSTLGRTLLGVVDETGLLQNGQVFVSYSYSMSHKRNSDKGGHGAIVHTGRTLITKNPCISAGDVRMFDAVDIPSLRHLVDVIVFPQHGPRPHPDEMAGSDLDGDEYTVVWDPELFLDHNEKAAEYPMGETSNRWKMERREEEWEMDEDQMAEVYIDYCANSQLGQLSNNHLAASDAYGINSKAAQSLAAKIPLAMDYLKQGIAPERMTEEEMEDPDDVTRVIPAEKCTRKPSFLQINHEPAYRSRGIMGKLYEEVRRYEEAIVEGEPEIEKISLDVDLILDGWEKYERQVGEEMEEYGGVITSLLHRFGIDTEAELMSNCMLRIRNKISEKRHDDTTERVLKVQLREEIDRAKLRFYEGLVDWNSFHLSENVYEIRKKASAAYVIAYRSFNEAVECGSNSRPLLSFPWLLIDVLNDIKASAVLSPHYSRPTSIDWSREPIARELTRFVEEYCKENAVELAEFSCRWTDGDTVVSRSMREIGGLLDLSFVLCNWAKINGGIGKWRNILREEHLIALFLLYGFGEWRNEMGRSRKYINRPTGDNQQHIKQGSHLLHFLNYLSSHHFRSLPSIDFKDLHSGFLCRGEWTTLAEISLPSFLRILVTSKMDLNCVESEKIKTSTSRVMQLPS</sequence>
<protein>
    <recommendedName>
        <fullName evidence="8">RNA-dependent RNA polymerase</fullName>
        <ecNumber evidence="8">2.7.7.48</ecNumber>
    </recommendedName>
</protein>
<feature type="signal peptide" evidence="9">
    <location>
        <begin position="1"/>
        <end position="22"/>
    </location>
</feature>
<dbReference type="Pfam" id="PF05183">
    <property type="entry name" value="RdRP"/>
    <property type="match status" value="1"/>
</dbReference>
<dbReference type="GO" id="GO:0003968">
    <property type="term" value="F:RNA-directed RNA polymerase activity"/>
    <property type="evidence" value="ECO:0007669"/>
    <property type="project" value="UniProtKB-KW"/>
</dbReference>
<dbReference type="PANTHER" id="PTHR23079">
    <property type="entry name" value="RNA-DEPENDENT RNA POLYMERASE"/>
    <property type="match status" value="1"/>
</dbReference>
<evidence type="ECO:0000256" key="6">
    <source>
        <dbReference type="ARBA" id="ARBA00023158"/>
    </source>
</evidence>
<reference evidence="13" key="1">
    <citation type="submission" date="2023-10" db="EMBL/GenBank/DDBJ databases">
        <title>Genome assembly of Pristionchus species.</title>
        <authorList>
            <person name="Yoshida K."/>
            <person name="Sommer R.J."/>
        </authorList>
    </citation>
    <scope>NUCLEOTIDE SEQUENCE</scope>
    <source>
        <strain evidence="13">RS5133</strain>
    </source>
</reference>
<dbReference type="PANTHER" id="PTHR23079:SF57">
    <property type="entry name" value="RNA-DIRECTED RNA POLYMERASE"/>
    <property type="match status" value="1"/>
</dbReference>
<dbReference type="Pfam" id="PF26253">
    <property type="entry name" value="RdRP_head"/>
    <property type="match status" value="1"/>
</dbReference>
<accession>A0AAV5WLU5</accession>